<dbReference type="Proteomes" id="UP000006272">
    <property type="component" value="Unassembled WGS sequence"/>
</dbReference>
<dbReference type="Pfam" id="PF19788">
    <property type="entry name" value="DUF6272"/>
    <property type="match status" value="1"/>
</dbReference>
<gene>
    <name evidence="1" type="ORF">B193_0758</name>
</gene>
<dbReference type="NCBIfam" id="NF038262">
    <property type="entry name" value="SiaB_fam_kinase"/>
    <property type="match status" value="1"/>
</dbReference>
<evidence type="ECO:0000313" key="1">
    <source>
        <dbReference type="EMBL" id="EKO40525.1"/>
    </source>
</evidence>
<evidence type="ECO:0000313" key="2">
    <source>
        <dbReference type="Proteomes" id="UP000006272"/>
    </source>
</evidence>
<dbReference type="PATRIC" id="fig|1206767.3.peg.719"/>
<name>K6GUF8_9BACT</name>
<comment type="caution">
    <text evidence="1">The sequence shown here is derived from an EMBL/GenBank/DDBJ whole genome shotgun (WGS) entry which is preliminary data.</text>
</comment>
<dbReference type="EMBL" id="ALAO01000066">
    <property type="protein sequence ID" value="EKO40525.1"/>
    <property type="molecule type" value="Genomic_DNA"/>
</dbReference>
<proteinExistence type="predicted"/>
<dbReference type="AlphaFoldDB" id="K6GUF8"/>
<reference evidence="1 2" key="1">
    <citation type="submission" date="2012-07" db="EMBL/GenBank/DDBJ databases">
        <title>Draft genome sequence of Desulfovibrio magneticus str. Maddingley MBC34 obtained from a metagenomic sequence of a methanogenic enrichment isolated from coal-seam formation water in Victoria, Australia.</title>
        <authorList>
            <person name="Greenfield P."/>
            <person name="Hendry P."/>
            <person name="Li D."/>
            <person name="Rosewarne C.P."/>
            <person name="Tran-Dinh N."/>
            <person name="Elbourne L.D.H."/>
            <person name="Paulsen I.T."/>
            <person name="Midgley D.J."/>
        </authorList>
    </citation>
    <scope>NUCLEOTIDE SEQUENCE [LARGE SCALE GENOMIC DNA]</scope>
    <source>
        <strain evidence="2">Maddingley MBC34</strain>
    </source>
</reference>
<protein>
    <submittedName>
        <fullName evidence="1">Uncharacterized protein</fullName>
    </submittedName>
</protein>
<organism evidence="1 2">
    <name type="scientific">Solidesulfovibrio magneticus str. Maddingley MBC34</name>
    <dbReference type="NCBI Taxonomy" id="1206767"/>
    <lineage>
        <taxon>Bacteria</taxon>
        <taxon>Pseudomonadati</taxon>
        <taxon>Thermodesulfobacteriota</taxon>
        <taxon>Desulfovibrionia</taxon>
        <taxon>Desulfovibrionales</taxon>
        <taxon>Desulfovibrionaceae</taxon>
        <taxon>Solidesulfovibrio</taxon>
    </lineage>
</organism>
<dbReference type="InterPro" id="IPR046239">
    <property type="entry name" value="DUF6272"/>
</dbReference>
<sequence>MLAENMLQFRNQLQAHNISFCYSGFMTEDLLVGIGNTIRKKLEMSELDKKRCKTVFSVFVEQMQNVIRYSSERETHTDNTDLSFGIVAVGEDAGRVFVTCSNVVDNASACSLKSVLGKIKSLDKDGLKALWKETLKGDSPEGSKGAGVGFIDIARKADGGIEYDFAPIDGGRSFFTIKAFI</sequence>
<accession>K6GUF8</accession>